<evidence type="ECO:0000256" key="2">
    <source>
        <dbReference type="ARBA" id="ARBA00007161"/>
    </source>
</evidence>
<name>A0A2T5LQP4_9EURO</name>
<keyword evidence="3" id="KW-1003">Cell membrane</keyword>
<keyword evidence="4" id="KW-0472">Membrane</keyword>
<dbReference type="GeneID" id="63817804"/>
<accession>A0A2T5LQP4</accession>
<evidence type="ECO:0000256" key="3">
    <source>
        <dbReference type="ARBA" id="ARBA00022475"/>
    </source>
</evidence>
<dbReference type="SUPFAM" id="SSF117892">
    <property type="entry name" value="Band 7/SPFH domain"/>
    <property type="match status" value="1"/>
</dbReference>
<proteinExistence type="inferred from homology"/>
<dbReference type="OrthoDB" id="6080404at2759"/>
<dbReference type="CDD" id="cd03399">
    <property type="entry name" value="SPFH_flotillin"/>
    <property type="match status" value="1"/>
</dbReference>
<sequence length="561" mass="61878">MGQGSNRAYPGNLSCTESLPRDRALKRVQWILEEYGTPGVSLENEAHSLGLCSNTNHGSALLAPFPEGAMVFTEYAQPLSTGLIVVRISRTCSHKLLRRYAIAEPSEYLVLTGVGIADIEICKKAWVMPFQRCARISVMPFDFSLNLQAMTIEKLQFSLPAVFTIGPDDELQALRKYALLLSGTTEPKATKTNDLNAPATRNHVQDIVKGIIEGETRVIVSSMTMEEIFKERQVFKSKVISNVQNELAQFGLKIYNANVKELQDTKGSEYFAFLSRKAHEGALNQAKIDVAEARMRGEIGEAEKKGRTKQEISKIDADTAVLETKRKAEKAKADSELTNRQTELDSNIQMAKIVAQRQTEMKDAELQKQVETKRAETELERLRAMEVTKSKVQRESAQEVADSGYYADTKAAEGKLYQEKMDADANFYRACKEADAAYNSKKREAEGIHEMAKAYGALIDVLGGSQAFLQFKMIETGMYEKLALANGQAIQGLQPKITTWNTGDNAGGSGDAMGPIRNIMQGLPPLLSTIHDQTGISPPSWLAQLPHNSQISKAGVSDGKK</sequence>
<dbReference type="AlphaFoldDB" id="A0A2T5LQP4"/>
<dbReference type="Proteomes" id="UP000244073">
    <property type="component" value="Unassembled WGS sequence"/>
</dbReference>
<dbReference type="EMBL" id="MSFN02000007">
    <property type="protein sequence ID" value="PTU18605.1"/>
    <property type="molecule type" value="Genomic_DNA"/>
</dbReference>
<evidence type="ECO:0000313" key="8">
    <source>
        <dbReference type="Proteomes" id="UP000244073"/>
    </source>
</evidence>
<evidence type="ECO:0000256" key="5">
    <source>
        <dbReference type="RuleBase" id="RU366054"/>
    </source>
</evidence>
<dbReference type="Pfam" id="PF01145">
    <property type="entry name" value="Band_7"/>
    <property type="match status" value="1"/>
</dbReference>
<comment type="caution">
    <text evidence="7">The sequence shown here is derived from an EMBL/GenBank/DDBJ whole genome shotgun (WGS) entry which is preliminary data.</text>
</comment>
<dbReference type="PANTHER" id="PTHR13806">
    <property type="entry name" value="FLOTILLIN-RELATED"/>
    <property type="match status" value="1"/>
</dbReference>
<gene>
    <name evidence="7" type="ORF">P175DRAFT_0559421</name>
</gene>
<dbReference type="VEuPathDB" id="FungiDB:P175DRAFT_0559421"/>
<dbReference type="PANTHER" id="PTHR13806:SF31">
    <property type="entry name" value="FLOTILLIN-LIKE PROTEIN 1-RELATED"/>
    <property type="match status" value="1"/>
</dbReference>
<protein>
    <recommendedName>
        <fullName evidence="6">Band 7 domain-containing protein</fullName>
    </recommendedName>
</protein>
<dbReference type="GO" id="GO:0005886">
    <property type="term" value="C:plasma membrane"/>
    <property type="evidence" value="ECO:0007669"/>
    <property type="project" value="UniProtKB-SubCell"/>
</dbReference>
<dbReference type="InterPro" id="IPR036013">
    <property type="entry name" value="Band_7/SPFH_dom_sf"/>
</dbReference>
<dbReference type="RefSeq" id="XP_040749997.1">
    <property type="nucleotide sequence ID" value="XM_040900920.1"/>
</dbReference>
<organism evidence="7 8">
    <name type="scientific">Aspergillus ochraceoroseus IBT 24754</name>
    <dbReference type="NCBI Taxonomy" id="1392256"/>
    <lineage>
        <taxon>Eukaryota</taxon>
        <taxon>Fungi</taxon>
        <taxon>Dikarya</taxon>
        <taxon>Ascomycota</taxon>
        <taxon>Pezizomycotina</taxon>
        <taxon>Eurotiomycetes</taxon>
        <taxon>Eurotiomycetidae</taxon>
        <taxon>Eurotiales</taxon>
        <taxon>Aspergillaceae</taxon>
        <taxon>Aspergillus</taxon>
        <taxon>Aspergillus subgen. Nidulantes</taxon>
    </lineage>
</organism>
<dbReference type="InterPro" id="IPR027705">
    <property type="entry name" value="Flotillin_fam"/>
</dbReference>
<evidence type="ECO:0000313" key="7">
    <source>
        <dbReference type="EMBL" id="PTU18605.1"/>
    </source>
</evidence>
<comment type="subcellular location">
    <subcellularLocation>
        <location evidence="1">Cell membrane</location>
    </subcellularLocation>
</comment>
<reference evidence="7 8" key="1">
    <citation type="journal article" date="2018" name="Proc. Natl. Acad. Sci. U.S.A.">
        <title>Linking secondary metabolites to gene clusters through genome sequencing of six diverse Aspergillus species.</title>
        <authorList>
            <person name="Kaerboelling I."/>
            <person name="Vesth T.C."/>
            <person name="Frisvad J.C."/>
            <person name="Nybo J.L."/>
            <person name="Theobald S."/>
            <person name="Kuo A."/>
            <person name="Bowyer P."/>
            <person name="Matsuda Y."/>
            <person name="Mondo S."/>
            <person name="Lyhne E.K."/>
            <person name="Kogle M.E."/>
            <person name="Clum A."/>
            <person name="Lipzen A."/>
            <person name="Salamov A."/>
            <person name="Ngan C.Y."/>
            <person name="Daum C."/>
            <person name="Chiniquy J."/>
            <person name="Barry K."/>
            <person name="LaButti K."/>
            <person name="Haridas S."/>
            <person name="Simmons B.A."/>
            <person name="Magnuson J.K."/>
            <person name="Mortensen U.H."/>
            <person name="Larsen T.O."/>
            <person name="Grigoriev I.V."/>
            <person name="Baker S.E."/>
            <person name="Andersen M.R."/>
        </authorList>
    </citation>
    <scope>NUCLEOTIDE SEQUENCE [LARGE SCALE GENOMIC DNA]</scope>
    <source>
        <strain evidence="7 8">IBT 24754</strain>
    </source>
</reference>
<feature type="domain" description="Band 7" evidence="6">
    <location>
        <begin position="125"/>
        <end position="293"/>
    </location>
</feature>
<evidence type="ECO:0000259" key="6">
    <source>
        <dbReference type="Pfam" id="PF01145"/>
    </source>
</evidence>
<evidence type="ECO:0000256" key="1">
    <source>
        <dbReference type="ARBA" id="ARBA00004236"/>
    </source>
</evidence>
<evidence type="ECO:0000256" key="4">
    <source>
        <dbReference type="ARBA" id="ARBA00023136"/>
    </source>
</evidence>
<dbReference type="Gene3D" id="3.30.479.30">
    <property type="entry name" value="Band 7 domain"/>
    <property type="match status" value="1"/>
</dbReference>
<comment type="similarity">
    <text evidence="2 5">Belongs to the band 7/mec-2 family. Flotillin subfamily.</text>
</comment>
<dbReference type="InterPro" id="IPR001107">
    <property type="entry name" value="Band_7"/>
</dbReference>